<dbReference type="PROSITE" id="PS00130">
    <property type="entry name" value="U_DNA_GLYCOSYLASE"/>
    <property type="match status" value="1"/>
</dbReference>
<keyword evidence="12" id="KW-1185">Reference proteome</keyword>
<evidence type="ECO:0000313" key="12">
    <source>
        <dbReference type="Proteomes" id="UP001142393"/>
    </source>
</evidence>
<keyword evidence="6 7" id="KW-0539">Nucleus</keyword>
<feature type="domain" description="Uracil-DNA glycosylase-like" evidence="10">
    <location>
        <begin position="179"/>
        <end position="356"/>
    </location>
</feature>
<dbReference type="NCBIfam" id="NF003592">
    <property type="entry name" value="PRK05254.1-5"/>
    <property type="match status" value="1"/>
</dbReference>
<evidence type="ECO:0000256" key="9">
    <source>
        <dbReference type="SAM" id="MobiDB-lite"/>
    </source>
</evidence>
<sequence length="389" mass="42612">MSAAEEVVYFEDIESSSRSNAASRVDSAVVTKTEGASSQANASKTTVTGVKRQLTLADMFSTPSAQPSSKRLKASASSSSLNSSPSRSNATVFGIQKLNSIPFSMKAFQESLDEEQTRLLRLECDVLGKSWLKVLKEEIKQPYFIALKRFLWNEGVREPEYLPRPLKVYPSPRDIYSWSETPLGKVKVVIIGQDPYPGPNQAHGLCFSVRMGVPIPPSLLNIYAEIKNEYPEFIPPKHGNLAVWASAGVLLLNSSLTVEARKANSHSDKGWERFTDKVIDVVDKWGGASIKVGLDGQASGIGRGVVFLAWGAFAEKRVARLNKNKHLILKSAHPSPKSAHRGFLGNGHFKAANDWLEEKYGPDGRVDWCKLEPVLASDLKTAAQIAESA</sequence>
<feature type="compositionally biased region" description="Polar residues" evidence="9">
    <location>
        <begin position="34"/>
        <end position="48"/>
    </location>
</feature>
<evidence type="ECO:0000259" key="10">
    <source>
        <dbReference type="SMART" id="SM00986"/>
    </source>
</evidence>
<accession>A0A9W8TX53</accession>
<comment type="function">
    <text evidence="7">Excises uracil residues from the DNA which can arise as a result of misincorporation of dUMP residues by DNA polymerase or due to deamination of cytosine.</text>
</comment>
<dbReference type="SMART" id="SM00987">
    <property type="entry name" value="UreE_C"/>
    <property type="match status" value="1"/>
</dbReference>
<evidence type="ECO:0000256" key="6">
    <source>
        <dbReference type="ARBA" id="ARBA00023242"/>
    </source>
</evidence>
<dbReference type="GO" id="GO:0097510">
    <property type="term" value="P:base-excision repair, AP site formation via deaminated base removal"/>
    <property type="evidence" value="ECO:0007669"/>
    <property type="project" value="TreeGrafter"/>
</dbReference>
<reference evidence="11 12" key="1">
    <citation type="journal article" date="2023" name="Proc. Natl. Acad. Sci. U.S.A.">
        <title>A global phylogenomic analysis of the shiitake genus Lentinula.</title>
        <authorList>
            <person name="Sierra-Patev S."/>
            <person name="Min B."/>
            <person name="Naranjo-Ortiz M."/>
            <person name="Looney B."/>
            <person name="Konkel Z."/>
            <person name="Slot J.C."/>
            <person name="Sakamoto Y."/>
            <person name="Steenwyk J.L."/>
            <person name="Rokas A."/>
            <person name="Carro J."/>
            <person name="Camarero S."/>
            <person name="Ferreira P."/>
            <person name="Molpeceres G."/>
            <person name="Ruiz-Duenas F.J."/>
            <person name="Serrano A."/>
            <person name="Henrissat B."/>
            <person name="Drula E."/>
            <person name="Hughes K.W."/>
            <person name="Mata J.L."/>
            <person name="Ishikawa N.K."/>
            <person name="Vargas-Isla R."/>
            <person name="Ushijima S."/>
            <person name="Smith C.A."/>
            <person name="Donoghue J."/>
            <person name="Ahrendt S."/>
            <person name="Andreopoulos W."/>
            <person name="He G."/>
            <person name="LaButti K."/>
            <person name="Lipzen A."/>
            <person name="Ng V."/>
            <person name="Riley R."/>
            <person name="Sandor L."/>
            <person name="Barry K."/>
            <person name="Martinez A.T."/>
            <person name="Xiao Y."/>
            <person name="Gibbons J.G."/>
            <person name="Terashima K."/>
            <person name="Grigoriev I.V."/>
            <person name="Hibbett D."/>
        </authorList>
    </citation>
    <scope>NUCLEOTIDE SEQUENCE [LARGE SCALE GENOMIC DNA]</scope>
    <source>
        <strain evidence="11 12">TFB7810</strain>
    </source>
</reference>
<dbReference type="EC" id="3.2.2.27" evidence="7"/>
<dbReference type="PANTHER" id="PTHR11264">
    <property type="entry name" value="URACIL-DNA GLYCOSYLASE"/>
    <property type="match status" value="1"/>
</dbReference>
<keyword evidence="4 7" id="KW-0496">Mitochondrion</keyword>
<evidence type="ECO:0000256" key="1">
    <source>
        <dbReference type="ARBA" id="ARBA00008184"/>
    </source>
</evidence>
<dbReference type="Gene3D" id="3.40.470.10">
    <property type="entry name" value="Uracil-DNA glycosylase-like domain"/>
    <property type="match status" value="1"/>
</dbReference>
<dbReference type="GO" id="GO:0004844">
    <property type="term" value="F:uracil DNA N-glycosylase activity"/>
    <property type="evidence" value="ECO:0007669"/>
    <property type="project" value="UniProtKB-UniRule"/>
</dbReference>
<feature type="region of interest" description="Disordered" evidence="9">
    <location>
        <begin position="1"/>
        <end position="48"/>
    </location>
</feature>
<dbReference type="CDD" id="cd10027">
    <property type="entry name" value="UDG-F1-like"/>
    <property type="match status" value="1"/>
</dbReference>
<evidence type="ECO:0000313" key="11">
    <source>
        <dbReference type="EMBL" id="KAJ3744087.1"/>
    </source>
</evidence>
<protein>
    <recommendedName>
        <fullName evidence="7">Uracil-DNA glycosylase</fullName>
        <shortName evidence="7">UDG</shortName>
        <ecNumber evidence="7">3.2.2.27</ecNumber>
    </recommendedName>
</protein>
<comment type="subcellular location">
    <subcellularLocation>
        <location evidence="7">Mitochondrion</location>
    </subcellularLocation>
    <subcellularLocation>
        <location evidence="7">Nucleus</location>
    </subcellularLocation>
</comment>
<comment type="caution">
    <text evidence="11">The sequence shown here is derived from an EMBL/GenBank/DDBJ whole genome shotgun (WGS) entry which is preliminary data.</text>
</comment>
<evidence type="ECO:0000256" key="5">
    <source>
        <dbReference type="ARBA" id="ARBA00023204"/>
    </source>
</evidence>
<dbReference type="HAMAP" id="MF_00148">
    <property type="entry name" value="UDG"/>
    <property type="match status" value="1"/>
</dbReference>
<evidence type="ECO:0000256" key="8">
    <source>
        <dbReference type="PROSITE-ProRule" id="PRU10072"/>
    </source>
</evidence>
<dbReference type="GO" id="GO:0005634">
    <property type="term" value="C:nucleus"/>
    <property type="evidence" value="ECO:0007669"/>
    <property type="project" value="UniProtKB-SubCell"/>
</dbReference>
<name>A0A9W8TX53_9AGAR</name>
<keyword evidence="2 7" id="KW-0227">DNA damage</keyword>
<evidence type="ECO:0000256" key="3">
    <source>
        <dbReference type="ARBA" id="ARBA00022801"/>
    </source>
</evidence>
<dbReference type="SUPFAM" id="SSF52141">
    <property type="entry name" value="Uracil-DNA glycosylase-like"/>
    <property type="match status" value="1"/>
</dbReference>
<dbReference type="PANTHER" id="PTHR11264:SF0">
    <property type="entry name" value="URACIL-DNA GLYCOSYLASE"/>
    <property type="match status" value="1"/>
</dbReference>
<keyword evidence="5 7" id="KW-0234">DNA repair</keyword>
<proteinExistence type="inferred from homology"/>
<feature type="active site" description="Proton acceptor" evidence="7 8">
    <location>
        <position position="194"/>
    </location>
</feature>
<feature type="region of interest" description="Disordered" evidence="9">
    <location>
        <begin position="61"/>
        <end position="88"/>
    </location>
</feature>
<evidence type="ECO:0000256" key="4">
    <source>
        <dbReference type="ARBA" id="ARBA00023128"/>
    </source>
</evidence>
<evidence type="ECO:0000256" key="7">
    <source>
        <dbReference type="HAMAP-Rule" id="MF_03166"/>
    </source>
</evidence>
<dbReference type="Proteomes" id="UP001142393">
    <property type="component" value="Unassembled WGS sequence"/>
</dbReference>
<keyword evidence="3 7" id="KW-0378">Hydrolase</keyword>
<dbReference type="NCBIfam" id="NF003588">
    <property type="entry name" value="PRK05254.1-1"/>
    <property type="match status" value="1"/>
</dbReference>
<organism evidence="11 12">
    <name type="scientific">Lentinula detonsa</name>
    <dbReference type="NCBI Taxonomy" id="2804962"/>
    <lineage>
        <taxon>Eukaryota</taxon>
        <taxon>Fungi</taxon>
        <taxon>Dikarya</taxon>
        <taxon>Basidiomycota</taxon>
        <taxon>Agaricomycotina</taxon>
        <taxon>Agaricomycetes</taxon>
        <taxon>Agaricomycetidae</taxon>
        <taxon>Agaricales</taxon>
        <taxon>Marasmiineae</taxon>
        <taxon>Omphalotaceae</taxon>
        <taxon>Lentinula</taxon>
    </lineage>
</organism>
<evidence type="ECO:0000256" key="2">
    <source>
        <dbReference type="ARBA" id="ARBA00022763"/>
    </source>
</evidence>
<dbReference type="Pfam" id="PF03167">
    <property type="entry name" value="UDG"/>
    <property type="match status" value="1"/>
</dbReference>
<feature type="compositionally biased region" description="Low complexity" evidence="9">
    <location>
        <begin position="74"/>
        <end position="88"/>
    </location>
</feature>
<dbReference type="InterPro" id="IPR036895">
    <property type="entry name" value="Uracil-DNA_glycosylase-like_sf"/>
</dbReference>
<gene>
    <name evidence="7" type="primary">UNG1</name>
    <name evidence="11" type="ORF">DFH05DRAFT_1493753</name>
</gene>
<comment type="similarity">
    <text evidence="1 7">Belongs to the uracil-DNA glycosylase (UDG) superfamily. UNG family.</text>
</comment>
<dbReference type="InterPro" id="IPR002043">
    <property type="entry name" value="UDG_fam1"/>
</dbReference>
<dbReference type="NCBIfam" id="TIGR00628">
    <property type="entry name" value="ung"/>
    <property type="match status" value="1"/>
</dbReference>
<dbReference type="GO" id="GO:0005739">
    <property type="term" value="C:mitochondrion"/>
    <property type="evidence" value="ECO:0007669"/>
    <property type="project" value="UniProtKB-SubCell"/>
</dbReference>
<dbReference type="SMART" id="SM00986">
    <property type="entry name" value="UDG"/>
    <property type="match status" value="1"/>
</dbReference>
<dbReference type="AlphaFoldDB" id="A0A9W8TX53"/>
<dbReference type="InterPro" id="IPR005122">
    <property type="entry name" value="Uracil-DNA_glycosylase-like"/>
</dbReference>
<dbReference type="NCBIfam" id="NF003589">
    <property type="entry name" value="PRK05254.1-2"/>
    <property type="match status" value="1"/>
</dbReference>
<comment type="catalytic activity">
    <reaction evidence="7">
        <text>Hydrolyzes single-stranded DNA or mismatched double-stranded DNA and polynucleotides, releasing free uracil.</text>
        <dbReference type="EC" id="3.2.2.27"/>
    </reaction>
</comment>
<dbReference type="FunFam" id="3.40.470.10:FF:000007">
    <property type="entry name" value="Uracil-DNA glycosylase"/>
    <property type="match status" value="1"/>
</dbReference>
<dbReference type="EMBL" id="JANVFU010000007">
    <property type="protein sequence ID" value="KAJ3744087.1"/>
    <property type="molecule type" value="Genomic_DNA"/>
</dbReference>
<dbReference type="InterPro" id="IPR018085">
    <property type="entry name" value="Ura-DNA_Glyclase_AS"/>
</dbReference>